<keyword evidence="2" id="KW-1185">Reference proteome</keyword>
<comment type="caution">
    <text evidence="1">The sequence shown here is derived from an EMBL/GenBank/DDBJ whole genome shotgun (WGS) entry which is preliminary data.</text>
</comment>
<dbReference type="Proteomes" id="UP000004030">
    <property type="component" value="Unassembled WGS sequence"/>
</dbReference>
<dbReference type="PATRIC" id="fig|1088721.3.peg.3911"/>
<proteinExistence type="predicted"/>
<dbReference type="AlphaFoldDB" id="G6EI02"/>
<gene>
    <name evidence="1" type="ORF">NSU_3972</name>
</gene>
<reference evidence="1 2" key="1">
    <citation type="journal article" date="2012" name="J. Bacteriol.">
        <title>Genome sequence of benzo(a)pyrene-degrading bacterium Novosphingobium pentaromativorans US6-1.</title>
        <authorList>
            <person name="Luo Y.R."/>
            <person name="Kang S.G."/>
            <person name="Kim S.J."/>
            <person name="Kim M.R."/>
            <person name="Li N."/>
            <person name="Lee J.H."/>
            <person name="Kwon K.K."/>
        </authorList>
    </citation>
    <scope>NUCLEOTIDE SEQUENCE [LARGE SCALE GENOMIC DNA]</scope>
    <source>
        <strain evidence="1 2">US6-1</strain>
    </source>
</reference>
<sequence length="45" mass="4735">MPNRHFHVAIEALGRARAAGLPLASAEQAGVWGLDRAGVLLQQGE</sequence>
<dbReference type="EMBL" id="AGFM01000062">
    <property type="protein sequence ID" value="EHJ59135.1"/>
    <property type="molecule type" value="Genomic_DNA"/>
</dbReference>
<organism evidence="1 2">
    <name type="scientific">Novosphingobium pentaromativorans US6-1</name>
    <dbReference type="NCBI Taxonomy" id="1088721"/>
    <lineage>
        <taxon>Bacteria</taxon>
        <taxon>Pseudomonadati</taxon>
        <taxon>Pseudomonadota</taxon>
        <taxon>Alphaproteobacteria</taxon>
        <taxon>Sphingomonadales</taxon>
        <taxon>Sphingomonadaceae</taxon>
        <taxon>Novosphingobium</taxon>
    </lineage>
</organism>
<evidence type="ECO:0000313" key="1">
    <source>
        <dbReference type="EMBL" id="EHJ59135.1"/>
    </source>
</evidence>
<protein>
    <submittedName>
        <fullName evidence="1">Uncharacterized protein</fullName>
    </submittedName>
</protein>
<evidence type="ECO:0000313" key="2">
    <source>
        <dbReference type="Proteomes" id="UP000004030"/>
    </source>
</evidence>
<name>G6EI02_9SPHN</name>
<accession>G6EI02</accession>